<name>A0AAV4C8K1_9GAST</name>
<evidence type="ECO:0000313" key="2">
    <source>
        <dbReference type="Proteomes" id="UP000735302"/>
    </source>
</evidence>
<evidence type="ECO:0000313" key="1">
    <source>
        <dbReference type="EMBL" id="GFO27399.1"/>
    </source>
</evidence>
<dbReference type="EMBL" id="BLXT01005922">
    <property type="protein sequence ID" value="GFO27399.1"/>
    <property type="molecule type" value="Genomic_DNA"/>
</dbReference>
<dbReference type="Proteomes" id="UP000735302">
    <property type="component" value="Unassembled WGS sequence"/>
</dbReference>
<comment type="caution">
    <text evidence="1">The sequence shown here is derived from an EMBL/GenBank/DDBJ whole genome shotgun (WGS) entry which is preliminary data.</text>
</comment>
<gene>
    <name evidence="1" type="ORF">PoB_005390400</name>
</gene>
<organism evidence="1 2">
    <name type="scientific">Plakobranchus ocellatus</name>
    <dbReference type="NCBI Taxonomy" id="259542"/>
    <lineage>
        <taxon>Eukaryota</taxon>
        <taxon>Metazoa</taxon>
        <taxon>Spiralia</taxon>
        <taxon>Lophotrochozoa</taxon>
        <taxon>Mollusca</taxon>
        <taxon>Gastropoda</taxon>
        <taxon>Heterobranchia</taxon>
        <taxon>Euthyneura</taxon>
        <taxon>Panpulmonata</taxon>
        <taxon>Sacoglossa</taxon>
        <taxon>Placobranchoidea</taxon>
        <taxon>Plakobranchidae</taxon>
        <taxon>Plakobranchus</taxon>
    </lineage>
</organism>
<keyword evidence="2" id="KW-1185">Reference proteome</keyword>
<dbReference type="AlphaFoldDB" id="A0AAV4C8K1"/>
<accession>A0AAV4C8K1</accession>
<protein>
    <submittedName>
        <fullName evidence="1">Uncharacterized protein</fullName>
    </submittedName>
</protein>
<reference evidence="1 2" key="1">
    <citation type="journal article" date="2021" name="Elife">
        <title>Chloroplast acquisition without the gene transfer in kleptoplastic sea slugs, Plakobranchus ocellatus.</title>
        <authorList>
            <person name="Maeda T."/>
            <person name="Takahashi S."/>
            <person name="Yoshida T."/>
            <person name="Shimamura S."/>
            <person name="Takaki Y."/>
            <person name="Nagai Y."/>
            <person name="Toyoda A."/>
            <person name="Suzuki Y."/>
            <person name="Arimoto A."/>
            <person name="Ishii H."/>
            <person name="Satoh N."/>
            <person name="Nishiyama T."/>
            <person name="Hasebe M."/>
            <person name="Maruyama T."/>
            <person name="Minagawa J."/>
            <person name="Obokata J."/>
            <person name="Shigenobu S."/>
        </authorList>
    </citation>
    <scope>NUCLEOTIDE SEQUENCE [LARGE SCALE GENOMIC DNA]</scope>
</reference>
<proteinExistence type="predicted"/>
<sequence>MFATRQEDEIIVTLTNDVVLNLSNNKLNDDWSTSYSSYSSLPHFNLGNNIGLSKLVHHEMTSGLQALSQAAIEELLQISERLRYSLFTVSPAHLNK</sequence>